<sequence length="35" mass="4018">MRRHPLLLRRGGRPAVLLLPIGSSHRKRSQASRFP</sequence>
<name>A0A8T0RXE5_PANVG</name>
<keyword evidence="2" id="KW-1185">Reference proteome</keyword>
<accession>A0A8T0RXE5</accession>
<dbReference type="AlphaFoldDB" id="A0A8T0RXE5"/>
<protein>
    <submittedName>
        <fullName evidence="1">Uncharacterized protein</fullName>
    </submittedName>
</protein>
<proteinExistence type="predicted"/>
<evidence type="ECO:0000313" key="1">
    <source>
        <dbReference type="EMBL" id="KAG2589448.1"/>
    </source>
</evidence>
<dbReference type="EMBL" id="CM029046">
    <property type="protein sequence ID" value="KAG2589448.1"/>
    <property type="molecule type" value="Genomic_DNA"/>
</dbReference>
<gene>
    <name evidence="1" type="ORF">PVAP13_5NG017600</name>
</gene>
<comment type="caution">
    <text evidence="1">The sequence shown here is derived from an EMBL/GenBank/DDBJ whole genome shotgun (WGS) entry which is preliminary data.</text>
</comment>
<evidence type="ECO:0000313" key="2">
    <source>
        <dbReference type="Proteomes" id="UP000823388"/>
    </source>
</evidence>
<organism evidence="1 2">
    <name type="scientific">Panicum virgatum</name>
    <name type="common">Blackwell switchgrass</name>
    <dbReference type="NCBI Taxonomy" id="38727"/>
    <lineage>
        <taxon>Eukaryota</taxon>
        <taxon>Viridiplantae</taxon>
        <taxon>Streptophyta</taxon>
        <taxon>Embryophyta</taxon>
        <taxon>Tracheophyta</taxon>
        <taxon>Spermatophyta</taxon>
        <taxon>Magnoliopsida</taxon>
        <taxon>Liliopsida</taxon>
        <taxon>Poales</taxon>
        <taxon>Poaceae</taxon>
        <taxon>PACMAD clade</taxon>
        <taxon>Panicoideae</taxon>
        <taxon>Panicodae</taxon>
        <taxon>Paniceae</taxon>
        <taxon>Panicinae</taxon>
        <taxon>Panicum</taxon>
        <taxon>Panicum sect. Hiantes</taxon>
    </lineage>
</organism>
<reference evidence="1" key="1">
    <citation type="submission" date="2020-05" db="EMBL/GenBank/DDBJ databases">
        <title>WGS assembly of Panicum virgatum.</title>
        <authorList>
            <person name="Lovell J.T."/>
            <person name="Jenkins J."/>
            <person name="Shu S."/>
            <person name="Juenger T.E."/>
            <person name="Schmutz J."/>
        </authorList>
    </citation>
    <scope>NUCLEOTIDE SEQUENCE</scope>
    <source>
        <strain evidence="1">AP13</strain>
    </source>
</reference>
<dbReference type="Proteomes" id="UP000823388">
    <property type="component" value="Chromosome 5N"/>
</dbReference>